<feature type="transmembrane region" description="Helical" evidence="1">
    <location>
        <begin position="173"/>
        <end position="190"/>
    </location>
</feature>
<dbReference type="SMART" id="SM00267">
    <property type="entry name" value="GGDEF"/>
    <property type="match status" value="1"/>
</dbReference>
<dbReference type="Pfam" id="PF00990">
    <property type="entry name" value="GGDEF"/>
    <property type="match status" value="1"/>
</dbReference>
<dbReference type="RefSeq" id="WP_142535361.1">
    <property type="nucleotide sequence ID" value="NZ_SGJB01000003.1"/>
</dbReference>
<reference evidence="3 4" key="1">
    <citation type="submission" date="2019-02" db="EMBL/GenBank/DDBJ databases">
        <title>Peptostreptococcaceae bacterium ZHW00191 nov., a new bacterium isolated from the human gut.</title>
        <authorList>
            <person name="Zhou H.-W."/>
            <person name="Chen X.-J."/>
        </authorList>
    </citation>
    <scope>NUCLEOTIDE SEQUENCE [LARGE SCALE GENOMIC DNA]</scope>
    <source>
        <strain evidence="3 4">ZHW00191</strain>
    </source>
</reference>
<feature type="domain" description="GGDEF" evidence="2">
    <location>
        <begin position="239"/>
        <end position="371"/>
    </location>
</feature>
<dbReference type="InterPro" id="IPR029787">
    <property type="entry name" value="Nucleotide_cyclase"/>
</dbReference>
<dbReference type="AlphaFoldDB" id="A0A544QX78"/>
<feature type="transmembrane region" description="Helical" evidence="1">
    <location>
        <begin position="94"/>
        <end position="114"/>
    </location>
</feature>
<evidence type="ECO:0000313" key="4">
    <source>
        <dbReference type="Proteomes" id="UP000317863"/>
    </source>
</evidence>
<evidence type="ECO:0000256" key="1">
    <source>
        <dbReference type="SAM" id="Phobius"/>
    </source>
</evidence>
<feature type="transmembrane region" description="Helical" evidence="1">
    <location>
        <begin position="39"/>
        <end position="57"/>
    </location>
</feature>
<feature type="transmembrane region" description="Helical" evidence="1">
    <location>
        <begin position="149"/>
        <end position="167"/>
    </location>
</feature>
<dbReference type="PANTHER" id="PTHR33121:SF70">
    <property type="entry name" value="SIGNALING PROTEIN YKOW"/>
    <property type="match status" value="1"/>
</dbReference>
<dbReference type="CDD" id="cd01949">
    <property type="entry name" value="GGDEF"/>
    <property type="match status" value="1"/>
</dbReference>
<evidence type="ECO:0000313" key="3">
    <source>
        <dbReference type="EMBL" id="TQQ85309.1"/>
    </source>
</evidence>
<dbReference type="InterPro" id="IPR000160">
    <property type="entry name" value="GGDEF_dom"/>
</dbReference>
<feature type="transmembrane region" description="Helical" evidence="1">
    <location>
        <begin position="6"/>
        <end position="27"/>
    </location>
</feature>
<feature type="transmembrane region" description="Helical" evidence="1">
    <location>
        <begin position="120"/>
        <end position="142"/>
    </location>
</feature>
<dbReference type="EMBL" id="SGJB01000003">
    <property type="protein sequence ID" value="TQQ85309.1"/>
    <property type="molecule type" value="Genomic_DNA"/>
</dbReference>
<dbReference type="NCBIfam" id="TIGR00254">
    <property type="entry name" value="GGDEF"/>
    <property type="match status" value="1"/>
</dbReference>
<dbReference type="InterPro" id="IPR043128">
    <property type="entry name" value="Rev_trsase/Diguanyl_cyclase"/>
</dbReference>
<keyword evidence="1" id="KW-1133">Transmembrane helix</keyword>
<sequence>MSADIIINIDRILFLFGIFSLFLFVLFEKYLNQVSPIDFLHIALFAVLVSISFRGISDGSYSESLVLFSVSFIPVIGLLSRYCDRKYIKFSRIISSMACIIATVLFFIDVLGILDINMSFSVIFITAFVGYLFSFIVYMNIVITKSSDLIFIVSNGILFAGLISGAFFTSKFIILLSSISFVFLIFISVFRRYSEDYRISVFKYIHEQNMYNDILTSLGNRKAFEKQLEEDDKMIYDFSSYWAISIDINNLKYINNNFGYIQGDKIIQNLADTIDDVFSDTGKCFRIGSDEFTVLIKDLTKPEVEKYISLFYSMINSYNTINDIELSVAMGYDYFKPGYDQSVYDLLARTDSMMACNKRKVKASRFKSFGEDDL</sequence>
<organism evidence="3 4">
    <name type="scientific">Peptacetobacter hominis</name>
    <dbReference type="NCBI Taxonomy" id="2743610"/>
    <lineage>
        <taxon>Bacteria</taxon>
        <taxon>Bacillati</taxon>
        <taxon>Bacillota</taxon>
        <taxon>Clostridia</taxon>
        <taxon>Peptostreptococcales</taxon>
        <taxon>Peptostreptococcaceae</taxon>
        <taxon>Peptacetobacter</taxon>
    </lineage>
</organism>
<comment type="caution">
    <text evidence="3">The sequence shown here is derived from an EMBL/GenBank/DDBJ whole genome shotgun (WGS) entry which is preliminary data.</text>
</comment>
<dbReference type="Proteomes" id="UP000317863">
    <property type="component" value="Unassembled WGS sequence"/>
</dbReference>
<dbReference type="InterPro" id="IPR050706">
    <property type="entry name" value="Cyclic-di-GMP_PDE-like"/>
</dbReference>
<feature type="transmembrane region" description="Helical" evidence="1">
    <location>
        <begin position="63"/>
        <end position="82"/>
    </location>
</feature>
<gene>
    <name evidence="3" type="ORF">EXD82_02620</name>
</gene>
<dbReference type="PANTHER" id="PTHR33121">
    <property type="entry name" value="CYCLIC DI-GMP PHOSPHODIESTERASE PDEF"/>
    <property type="match status" value="1"/>
</dbReference>
<accession>A0A544QX78</accession>
<proteinExistence type="predicted"/>
<keyword evidence="1" id="KW-0472">Membrane</keyword>
<dbReference type="SUPFAM" id="SSF55073">
    <property type="entry name" value="Nucleotide cyclase"/>
    <property type="match status" value="1"/>
</dbReference>
<keyword evidence="1" id="KW-0812">Transmembrane</keyword>
<dbReference type="GO" id="GO:0071111">
    <property type="term" value="F:cyclic-guanylate-specific phosphodiesterase activity"/>
    <property type="evidence" value="ECO:0007669"/>
    <property type="project" value="InterPro"/>
</dbReference>
<dbReference type="OrthoDB" id="9805474at2"/>
<evidence type="ECO:0000259" key="2">
    <source>
        <dbReference type="PROSITE" id="PS50887"/>
    </source>
</evidence>
<name>A0A544QX78_9FIRM</name>
<dbReference type="Gene3D" id="3.30.70.270">
    <property type="match status" value="1"/>
</dbReference>
<dbReference type="PROSITE" id="PS50887">
    <property type="entry name" value="GGDEF"/>
    <property type="match status" value="1"/>
</dbReference>
<protein>
    <submittedName>
        <fullName evidence="3">Sensor domain-containing diguanylate cyclase</fullName>
    </submittedName>
</protein>
<keyword evidence="4" id="KW-1185">Reference proteome</keyword>